<dbReference type="EMBL" id="UXUI01007676">
    <property type="protein sequence ID" value="VDD88617.1"/>
    <property type="molecule type" value="Genomic_DNA"/>
</dbReference>
<dbReference type="SUPFAM" id="SSF50978">
    <property type="entry name" value="WD40 repeat-like"/>
    <property type="match status" value="1"/>
</dbReference>
<dbReference type="STRING" id="51028.A0A0N4V241"/>
<dbReference type="AlphaFoldDB" id="A0A0N4V241"/>
<evidence type="ECO:0000313" key="2">
    <source>
        <dbReference type="Proteomes" id="UP000274131"/>
    </source>
</evidence>
<evidence type="ECO:0000313" key="1">
    <source>
        <dbReference type="EMBL" id="VDD88617.1"/>
    </source>
</evidence>
<protein>
    <submittedName>
        <fullName evidence="3">WD_REPEATS_REGION domain-containing protein</fullName>
    </submittedName>
</protein>
<reference evidence="3" key="1">
    <citation type="submission" date="2017-02" db="UniProtKB">
        <authorList>
            <consortium name="WormBaseParasite"/>
        </authorList>
    </citation>
    <scope>IDENTIFICATION</scope>
</reference>
<reference evidence="1 2" key="2">
    <citation type="submission" date="2018-10" db="EMBL/GenBank/DDBJ databases">
        <authorList>
            <consortium name="Pathogen Informatics"/>
        </authorList>
    </citation>
    <scope>NUCLEOTIDE SEQUENCE [LARGE SCALE GENOMIC DNA]</scope>
</reference>
<dbReference type="OrthoDB" id="1932312at2759"/>
<gene>
    <name evidence="1" type="ORF">EVEC_LOCUS3760</name>
</gene>
<dbReference type="InterPro" id="IPR015943">
    <property type="entry name" value="WD40/YVTN_repeat-like_dom_sf"/>
</dbReference>
<dbReference type="WBParaSite" id="EVEC_0000405201-mRNA-1">
    <property type="protein sequence ID" value="EVEC_0000405201-mRNA-1"/>
    <property type="gene ID" value="EVEC_0000405201"/>
</dbReference>
<accession>A0A0N4V241</accession>
<sequence length="286" mass="32338">MMDNFTGAAVHLEFRKSTEYEKKETSVQTEPLKNVDVGTDVIPRVEQSVQVNTLNENASVDKKLRLDVKIVDCIIQLLQLNVKEDQTLKKLNSLHTTSRIAIFHKKQVDLIKATQANIYFRFGSRNTLFIGGQNGVLYLAVDGQIKFFSEVHSLCITGLEWLSAQQLVSCSLDGQLCVHTWDGIELKKQKFLVLKVKDLPRRLRGSNYLEKPVGITSVVCHKNNIYAANETGCIWAIEQTDLSVRVMTVESDGIDEMQWLNSNLVVITPFYQLAHPVGPVFYRPSL</sequence>
<name>A0A0N4V241_ENTVE</name>
<evidence type="ECO:0000313" key="3">
    <source>
        <dbReference type="WBParaSite" id="EVEC_0000405201-mRNA-1"/>
    </source>
</evidence>
<proteinExistence type="predicted"/>
<organism evidence="3">
    <name type="scientific">Enterobius vermicularis</name>
    <name type="common">Human pinworm</name>
    <dbReference type="NCBI Taxonomy" id="51028"/>
    <lineage>
        <taxon>Eukaryota</taxon>
        <taxon>Metazoa</taxon>
        <taxon>Ecdysozoa</taxon>
        <taxon>Nematoda</taxon>
        <taxon>Chromadorea</taxon>
        <taxon>Rhabditida</taxon>
        <taxon>Spirurina</taxon>
        <taxon>Oxyuridomorpha</taxon>
        <taxon>Oxyuroidea</taxon>
        <taxon>Oxyuridae</taxon>
        <taxon>Enterobius</taxon>
    </lineage>
</organism>
<keyword evidence="2" id="KW-1185">Reference proteome</keyword>
<dbReference type="InterPro" id="IPR036322">
    <property type="entry name" value="WD40_repeat_dom_sf"/>
</dbReference>
<dbReference type="Gene3D" id="2.130.10.10">
    <property type="entry name" value="YVTN repeat-like/Quinoprotein amine dehydrogenase"/>
    <property type="match status" value="1"/>
</dbReference>
<dbReference type="Proteomes" id="UP000274131">
    <property type="component" value="Unassembled WGS sequence"/>
</dbReference>